<dbReference type="STRING" id="247279.NIES1031_06020"/>
<evidence type="ECO:0000313" key="3">
    <source>
        <dbReference type="EMBL" id="OKH28125.1"/>
    </source>
</evidence>
<comment type="caution">
    <text evidence="3">The sequence shown here is derived from an EMBL/GenBank/DDBJ whole genome shotgun (WGS) entry which is preliminary data.</text>
</comment>
<dbReference type="EMBL" id="MRCC01000004">
    <property type="protein sequence ID" value="OKH28125.1"/>
    <property type="molecule type" value="Genomic_DNA"/>
</dbReference>
<organism evidence="3 4">
    <name type="scientific">Chroogloeocystis siderophila 5.2 s.c.1</name>
    <dbReference type="NCBI Taxonomy" id="247279"/>
    <lineage>
        <taxon>Bacteria</taxon>
        <taxon>Bacillati</taxon>
        <taxon>Cyanobacteriota</taxon>
        <taxon>Cyanophyceae</taxon>
        <taxon>Oscillatoriophycideae</taxon>
        <taxon>Chroococcales</taxon>
        <taxon>Chroococcaceae</taxon>
        <taxon>Chroogloeocystis</taxon>
    </lineage>
</organism>
<feature type="region of interest" description="Disordered" evidence="1">
    <location>
        <begin position="52"/>
        <end position="71"/>
    </location>
</feature>
<feature type="compositionally biased region" description="Basic and acidic residues" evidence="1">
    <location>
        <begin position="1"/>
        <end position="13"/>
    </location>
</feature>
<feature type="region of interest" description="Disordered" evidence="1">
    <location>
        <begin position="1"/>
        <end position="44"/>
    </location>
</feature>
<accession>A0A1U7HX65</accession>
<gene>
    <name evidence="3" type="ORF">NIES1031_06020</name>
</gene>
<dbReference type="Pfam" id="PF11160">
    <property type="entry name" value="Hva1_TUDOR"/>
    <property type="match status" value="1"/>
</dbReference>
<evidence type="ECO:0000259" key="2">
    <source>
        <dbReference type="Pfam" id="PF11160"/>
    </source>
</evidence>
<protein>
    <recommendedName>
        <fullName evidence="2">Hypervirulence associated protein TUDOR domain-containing protein</fullName>
    </recommendedName>
</protein>
<dbReference type="Gene3D" id="2.30.30.1060">
    <property type="match status" value="1"/>
</dbReference>
<sequence length="71" mass="7825">MAKEFKKGDKVEWKTSQGKTTGKVKQKVTSPTDIKGHHVAASEDNAQYLVESDKSGKEAAHKPDALEKIEE</sequence>
<dbReference type="InterPro" id="IPR021331">
    <property type="entry name" value="Hva1_TUDOR"/>
</dbReference>
<dbReference type="AlphaFoldDB" id="A0A1U7HX65"/>
<keyword evidence="4" id="KW-1185">Reference proteome</keyword>
<dbReference type="RefSeq" id="WP_073548579.1">
    <property type="nucleotide sequence ID" value="NZ_CAWMVK010000034.1"/>
</dbReference>
<feature type="compositionally biased region" description="Low complexity" evidence="1">
    <location>
        <begin position="14"/>
        <end position="30"/>
    </location>
</feature>
<evidence type="ECO:0000256" key="1">
    <source>
        <dbReference type="SAM" id="MobiDB-lite"/>
    </source>
</evidence>
<evidence type="ECO:0000313" key="4">
    <source>
        <dbReference type="Proteomes" id="UP000185984"/>
    </source>
</evidence>
<name>A0A1U7HX65_9CHRO</name>
<dbReference type="OrthoDB" id="71751at2"/>
<reference evidence="3 4" key="1">
    <citation type="submission" date="2016-11" db="EMBL/GenBank/DDBJ databases">
        <title>Draft Genome Sequences of Nine Cyanobacterial Strains from Diverse Habitats.</title>
        <authorList>
            <person name="Zhu T."/>
            <person name="Hou S."/>
            <person name="Lu X."/>
            <person name="Hess W.R."/>
        </authorList>
    </citation>
    <scope>NUCLEOTIDE SEQUENCE [LARGE SCALE GENOMIC DNA]</scope>
    <source>
        <strain evidence="3 4">5.2 s.c.1</strain>
    </source>
</reference>
<feature type="domain" description="Hypervirulence associated protein TUDOR" evidence="2">
    <location>
        <begin position="8"/>
        <end position="66"/>
    </location>
</feature>
<dbReference type="Proteomes" id="UP000185984">
    <property type="component" value="Unassembled WGS sequence"/>
</dbReference>
<proteinExistence type="predicted"/>